<evidence type="ECO:0000256" key="1">
    <source>
        <dbReference type="ARBA" id="ARBA00022741"/>
    </source>
</evidence>
<sequence>MSAFVPPSPSYPLRGRTAELESVLDEARRAERTGSRLVVVDGDPGIGKTQFLRVVRQQLKSGGFAVGAAAAGEGDRTTPLASLGTALRAGSRVPLLSAEDFASLLPLVEQPLWLVEQLASLLRRSSDVRPLLIALDDFQWADPLSAFALRTLPARLAGAPILWFLASRPVAAGPTDQVVGMATEADVPVLRIDLGALRRDAILEIARDRLGRDIEPVLAGHLLEADGVPFLAVHIAEGLLQPGSDDKEGAGLPAGLVAGIRRRIAPTSDLCRALLRAGAVLGSSFPLRDVAHLLSEAVIRLTAPLEEALSAGLLTDEGGQIRFSHDLLRRAVYEDIPPSVRTELHKKAVDRLLSDKRGAAEAAPHVLASAEPGDSAAVEVLRRAAFEILDTMSVTSAIFIRQAYDLVREDTVLRDRLGRDVVKVLLHARQYAAAETFAGDLLRVGLAPSTEAEVRLSLAPHMWLAGRNADVHAFARDVPYAPEALRERLAAYRGWSAGTPLEAPVDHLAAAVTAAAHAQSHVADGGYTAALRGYRTALRLNAAVSPTEVGRLPNASLHIRVLVLRAVLGEPSGVLRELDAAVDDLHLGLDSWDSAQFAVARSQVLVAVGRLSDAADSAARGLRLAKEIGDPVIEPEARHVLGWVALLRGERATARKHLARSPGSNRALPVLAALAADFEGLPEAAPRLLRAAAETALPWREEFLLQAAISAHHAADGETLRAAVASLTDLAGQNPEAADISAAAALARGLREQNLDEARDALATSPRLLLRARAEEEWGLAAMSNDKNAALEAWKNALAQYQQAGAVGPAARVRRHLHASGVRSRTRRAASRPSSGWESLTLAERRVALLIAQGHTNRSAATELVVSPSTVGTHLRSVFAKLGISSRVHLTRFVLTLE</sequence>
<evidence type="ECO:0000313" key="5">
    <source>
        <dbReference type="Proteomes" id="UP000660265"/>
    </source>
</evidence>
<dbReference type="InterPro" id="IPR011990">
    <property type="entry name" value="TPR-like_helical_dom_sf"/>
</dbReference>
<protein>
    <submittedName>
        <fullName evidence="4">Helix-turn-helix transcriptional regulator</fullName>
    </submittedName>
</protein>
<evidence type="ECO:0000256" key="2">
    <source>
        <dbReference type="ARBA" id="ARBA00022840"/>
    </source>
</evidence>
<comment type="caution">
    <text evidence="4">The sequence shown here is derived from an EMBL/GenBank/DDBJ whole genome shotgun (WGS) entry which is preliminary data.</text>
</comment>
<evidence type="ECO:0000259" key="3">
    <source>
        <dbReference type="PROSITE" id="PS50043"/>
    </source>
</evidence>
<dbReference type="SUPFAM" id="SSF48452">
    <property type="entry name" value="TPR-like"/>
    <property type="match status" value="1"/>
</dbReference>
<dbReference type="SUPFAM" id="SSF52540">
    <property type="entry name" value="P-loop containing nucleoside triphosphate hydrolases"/>
    <property type="match status" value="1"/>
</dbReference>
<keyword evidence="5" id="KW-1185">Reference proteome</keyword>
<dbReference type="Gene3D" id="3.40.50.300">
    <property type="entry name" value="P-loop containing nucleotide triphosphate hydrolases"/>
    <property type="match status" value="1"/>
</dbReference>
<dbReference type="PRINTS" id="PR00038">
    <property type="entry name" value="HTHLUXR"/>
</dbReference>
<evidence type="ECO:0000313" key="4">
    <source>
        <dbReference type="EMBL" id="GGK24963.1"/>
    </source>
</evidence>
<dbReference type="InterPro" id="IPR036388">
    <property type="entry name" value="WH-like_DNA-bd_sf"/>
</dbReference>
<dbReference type="Gene3D" id="1.10.10.10">
    <property type="entry name" value="Winged helix-like DNA-binding domain superfamily/Winged helix DNA-binding domain"/>
    <property type="match status" value="1"/>
</dbReference>
<dbReference type="EMBL" id="BMMV01000031">
    <property type="protein sequence ID" value="GGK24963.1"/>
    <property type="molecule type" value="Genomic_DNA"/>
</dbReference>
<dbReference type="CDD" id="cd06170">
    <property type="entry name" value="LuxR_C_like"/>
    <property type="match status" value="1"/>
</dbReference>
<proteinExistence type="predicted"/>
<dbReference type="PANTHER" id="PTHR16305">
    <property type="entry name" value="TESTICULAR SOLUBLE ADENYLYL CYCLASE"/>
    <property type="match status" value="1"/>
</dbReference>
<feature type="domain" description="HTH luxR-type" evidence="3">
    <location>
        <begin position="833"/>
        <end position="898"/>
    </location>
</feature>
<dbReference type="InterPro" id="IPR016032">
    <property type="entry name" value="Sig_transdc_resp-reg_C-effctor"/>
</dbReference>
<accession>A0ABQ2EU86</accession>
<organism evidence="4 5">
    <name type="scientific">Streptomyces camponoticapitis</name>
    <dbReference type="NCBI Taxonomy" id="1616125"/>
    <lineage>
        <taxon>Bacteria</taxon>
        <taxon>Bacillati</taxon>
        <taxon>Actinomycetota</taxon>
        <taxon>Actinomycetes</taxon>
        <taxon>Kitasatosporales</taxon>
        <taxon>Streptomycetaceae</taxon>
        <taxon>Streptomyces</taxon>
    </lineage>
</organism>
<keyword evidence="2" id="KW-0067">ATP-binding</keyword>
<dbReference type="Proteomes" id="UP000660265">
    <property type="component" value="Unassembled WGS sequence"/>
</dbReference>
<dbReference type="InterPro" id="IPR027417">
    <property type="entry name" value="P-loop_NTPase"/>
</dbReference>
<gene>
    <name evidence="4" type="ORF">GCM10011583_66260</name>
</gene>
<dbReference type="Pfam" id="PF00196">
    <property type="entry name" value="GerE"/>
    <property type="match status" value="1"/>
</dbReference>
<reference evidence="5" key="1">
    <citation type="journal article" date="2019" name="Int. J. Syst. Evol. Microbiol.">
        <title>The Global Catalogue of Microorganisms (GCM) 10K type strain sequencing project: providing services to taxonomists for standard genome sequencing and annotation.</title>
        <authorList>
            <consortium name="The Broad Institute Genomics Platform"/>
            <consortium name="The Broad Institute Genome Sequencing Center for Infectious Disease"/>
            <person name="Wu L."/>
            <person name="Ma J."/>
        </authorList>
    </citation>
    <scope>NUCLEOTIDE SEQUENCE [LARGE SCALE GENOMIC DNA]</scope>
    <source>
        <strain evidence="5">CGMCC 4.7275</strain>
    </source>
</reference>
<dbReference type="RefSeq" id="WP_189111284.1">
    <property type="nucleotide sequence ID" value="NZ_BMMV01000031.1"/>
</dbReference>
<dbReference type="PANTHER" id="PTHR16305:SF35">
    <property type="entry name" value="TRANSCRIPTIONAL ACTIVATOR DOMAIN"/>
    <property type="match status" value="1"/>
</dbReference>
<dbReference type="InterPro" id="IPR000792">
    <property type="entry name" value="Tscrpt_reg_LuxR_C"/>
</dbReference>
<name>A0ABQ2EU86_9ACTN</name>
<dbReference type="Pfam" id="PF13191">
    <property type="entry name" value="AAA_16"/>
    <property type="match status" value="1"/>
</dbReference>
<keyword evidence="1" id="KW-0547">Nucleotide-binding</keyword>
<dbReference type="PROSITE" id="PS50043">
    <property type="entry name" value="HTH_LUXR_2"/>
    <property type="match status" value="1"/>
</dbReference>
<dbReference type="InterPro" id="IPR041664">
    <property type="entry name" value="AAA_16"/>
</dbReference>
<dbReference type="SMART" id="SM00421">
    <property type="entry name" value="HTH_LUXR"/>
    <property type="match status" value="1"/>
</dbReference>
<dbReference type="SUPFAM" id="SSF46894">
    <property type="entry name" value="C-terminal effector domain of the bipartite response regulators"/>
    <property type="match status" value="1"/>
</dbReference>